<protein>
    <submittedName>
        <fullName evidence="1">Uncharacterized protein</fullName>
    </submittedName>
</protein>
<reference evidence="1 2" key="2">
    <citation type="journal article" date="2022" name="Mol. Ecol. Resour.">
        <title>The genomes of chicory, endive, great burdock and yacon provide insights into Asteraceae paleo-polyploidization history and plant inulin production.</title>
        <authorList>
            <person name="Fan W."/>
            <person name="Wang S."/>
            <person name="Wang H."/>
            <person name="Wang A."/>
            <person name="Jiang F."/>
            <person name="Liu H."/>
            <person name="Zhao H."/>
            <person name="Xu D."/>
            <person name="Zhang Y."/>
        </authorList>
    </citation>
    <scope>NUCLEOTIDE SEQUENCE [LARGE SCALE GENOMIC DNA]</scope>
    <source>
        <strain evidence="2">cv. Yunnan</strain>
        <tissue evidence="1">Leaves</tissue>
    </source>
</reference>
<keyword evidence="2" id="KW-1185">Reference proteome</keyword>
<evidence type="ECO:0000313" key="2">
    <source>
        <dbReference type="Proteomes" id="UP001056120"/>
    </source>
</evidence>
<dbReference type="Proteomes" id="UP001056120">
    <property type="component" value="Linkage Group LG08"/>
</dbReference>
<sequence>MMELTDTCTTLQKKVAELKSEVADLKEKVAKHDLIIKELTHMPPVVLQPFNTYSEPYVAPTKEESSHKVSSSSKGDDIKNGEIIVTTKDTYEDIVSEEDGANVFEVLKKVLLQEGLKVDDNSDQHLSLNTQHFYFRISQNIPLSL</sequence>
<organism evidence="1 2">
    <name type="scientific">Smallanthus sonchifolius</name>
    <dbReference type="NCBI Taxonomy" id="185202"/>
    <lineage>
        <taxon>Eukaryota</taxon>
        <taxon>Viridiplantae</taxon>
        <taxon>Streptophyta</taxon>
        <taxon>Embryophyta</taxon>
        <taxon>Tracheophyta</taxon>
        <taxon>Spermatophyta</taxon>
        <taxon>Magnoliopsida</taxon>
        <taxon>eudicotyledons</taxon>
        <taxon>Gunneridae</taxon>
        <taxon>Pentapetalae</taxon>
        <taxon>asterids</taxon>
        <taxon>campanulids</taxon>
        <taxon>Asterales</taxon>
        <taxon>Asteraceae</taxon>
        <taxon>Asteroideae</taxon>
        <taxon>Heliantheae alliance</taxon>
        <taxon>Millerieae</taxon>
        <taxon>Smallanthus</taxon>
    </lineage>
</organism>
<name>A0ACB9IMT1_9ASTR</name>
<evidence type="ECO:0000313" key="1">
    <source>
        <dbReference type="EMBL" id="KAI3808377.1"/>
    </source>
</evidence>
<dbReference type="EMBL" id="CM042025">
    <property type="protein sequence ID" value="KAI3808377.1"/>
    <property type="molecule type" value="Genomic_DNA"/>
</dbReference>
<proteinExistence type="predicted"/>
<accession>A0ACB9IMT1</accession>
<reference evidence="2" key="1">
    <citation type="journal article" date="2022" name="Mol. Ecol. Resour.">
        <title>The genomes of chicory, endive, great burdock and yacon provide insights into Asteraceae palaeo-polyploidization history and plant inulin production.</title>
        <authorList>
            <person name="Fan W."/>
            <person name="Wang S."/>
            <person name="Wang H."/>
            <person name="Wang A."/>
            <person name="Jiang F."/>
            <person name="Liu H."/>
            <person name="Zhao H."/>
            <person name="Xu D."/>
            <person name="Zhang Y."/>
        </authorList>
    </citation>
    <scope>NUCLEOTIDE SEQUENCE [LARGE SCALE GENOMIC DNA]</scope>
    <source>
        <strain evidence="2">cv. Yunnan</strain>
    </source>
</reference>
<comment type="caution">
    <text evidence="1">The sequence shown here is derived from an EMBL/GenBank/DDBJ whole genome shotgun (WGS) entry which is preliminary data.</text>
</comment>
<gene>
    <name evidence="1" type="ORF">L1987_24326</name>
</gene>